<gene>
    <name evidence="1" type="ORF">GBB04_11855</name>
</gene>
<sequence length="142" mass="15103">MGTLGKGRSTGSNAQYDISNLHFYRDGEDIGIAEFFGVDSSSIDKASTMVVATLTTPKKAAKGNLIGTWGFSAKAAGLTITEMQMTMQTGGTWTGSMKSAGDDKAEQFGGTWVSQGGSTYHINETQSYNSEFDVTLPSGRQY</sequence>
<accession>A0A7J5TEG8</accession>
<dbReference type="EMBL" id="WDPD01000049">
    <property type="protein sequence ID" value="KAB7457018.1"/>
    <property type="molecule type" value="Genomic_DNA"/>
</dbReference>
<dbReference type="RefSeq" id="WP_004223180.1">
    <property type="nucleotide sequence ID" value="NZ_WDPD01000049.1"/>
</dbReference>
<protein>
    <submittedName>
        <fullName evidence="1">Uncharacterized protein</fullName>
    </submittedName>
</protein>
<dbReference type="GeneID" id="45600095"/>
<dbReference type="Proteomes" id="UP000429211">
    <property type="component" value="Unassembled WGS sequence"/>
</dbReference>
<name>A0A7J5TEG8_9BIFI</name>
<proteinExistence type="predicted"/>
<evidence type="ECO:0000313" key="1">
    <source>
        <dbReference type="EMBL" id="KAB7457018.1"/>
    </source>
</evidence>
<comment type="caution">
    <text evidence="1">The sequence shown here is derived from an EMBL/GenBank/DDBJ whole genome shotgun (WGS) entry which is preliminary data.</text>
</comment>
<dbReference type="AlphaFoldDB" id="A0A7J5TEG8"/>
<reference evidence="1 2" key="1">
    <citation type="journal article" date="2019" name="Nat. Med.">
        <title>A library of human gut bacterial isolates paired with longitudinal multiomics data enables mechanistic microbiome research.</title>
        <authorList>
            <person name="Poyet M."/>
            <person name="Groussin M."/>
            <person name="Gibbons S.M."/>
            <person name="Avila-Pacheco J."/>
            <person name="Jiang X."/>
            <person name="Kearney S.M."/>
            <person name="Perrotta A.R."/>
            <person name="Berdy B."/>
            <person name="Zhao S."/>
            <person name="Lieberman T.D."/>
            <person name="Swanson P.K."/>
            <person name="Smith M."/>
            <person name="Roesemann S."/>
            <person name="Alexander J.E."/>
            <person name="Rich S.A."/>
            <person name="Livny J."/>
            <person name="Vlamakis H."/>
            <person name="Clish C."/>
            <person name="Bullock K."/>
            <person name="Deik A."/>
            <person name="Scott J."/>
            <person name="Pierce K.A."/>
            <person name="Xavier R.J."/>
            <person name="Alm E.J."/>
        </authorList>
    </citation>
    <scope>NUCLEOTIDE SEQUENCE [LARGE SCALE GENOMIC DNA]</scope>
    <source>
        <strain evidence="1 2">BIOML-A2</strain>
    </source>
</reference>
<evidence type="ECO:0000313" key="2">
    <source>
        <dbReference type="Proteomes" id="UP000429211"/>
    </source>
</evidence>
<organism evidence="1 2">
    <name type="scientific">Bifidobacterium dentium</name>
    <dbReference type="NCBI Taxonomy" id="1689"/>
    <lineage>
        <taxon>Bacteria</taxon>
        <taxon>Bacillati</taxon>
        <taxon>Actinomycetota</taxon>
        <taxon>Actinomycetes</taxon>
        <taxon>Bifidobacteriales</taxon>
        <taxon>Bifidobacteriaceae</taxon>
        <taxon>Bifidobacterium</taxon>
    </lineage>
</organism>